<name>A0A183CSU1_GLOPA</name>
<sequence>AEASLLDVTSSESLRCGDSAYLLFVSALAERGLVDKNIDTGGISMLVERLCQHILIDCACLTLERGISTLDVASGAAGIALAFHKLHRLCGYDIFQSVASKTRYRAFDALLAAQPAGRARRAALVIVTSLKVIIPLACFGLLDWHLKQVATCQIAK</sequence>
<reference evidence="1" key="2">
    <citation type="submission" date="2014-05" db="EMBL/GenBank/DDBJ databases">
        <title>The genome and life-stage specific transcriptomes of Globodera pallida elucidate key aspects of plant parasitism by a cyst nematode.</title>
        <authorList>
            <person name="Cotton J.A."/>
            <person name="Lilley C.J."/>
            <person name="Jones L.M."/>
            <person name="Kikuchi T."/>
            <person name="Reid A.J."/>
            <person name="Thorpe P."/>
            <person name="Tsai I.J."/>
            <person name="Beasley H."/>
            <person name="Blok V."/>
            <person name="Cock P.J.A."/>
            <person name="Van den Akker S.E."/>
            <person name="Holroyd N."/>
            <person name="Hunt M."/>
            <person name="Mantelin S."/>
            <person name="Naghra H."/>
            <person name="Pain A."/>
            <person name="Palomares-Rius J.E."/>
            <person name="Zarowiecki M."/>
            <person name="Berriman M."/>
            <person name="Jones J.T."/>
            <person name="Urwin P.E."/>
        </authorList>
    </citation>
    <scope>NUCLEOTIDE SEQUENCE [LARGE SCALE GENOMIC DNA]</scope>
    <source>
        <strain evidence="1">Lindley</strain>
    </source>
</reference>
<accession>A0A183CSU1</accession>
<protein>
    <submittedName>
        <fullName evidence="2">DOT1 domain-containing protein</fullName>
    </submittedName>
</protein>
<evidence type="ECO:0000313" key="1">
    <source>
        <dbReference type="Proteomes" id="UP000050741"/>
    </source>
</evidence>
<dbReference type="Proteomes" id="UP000050741">
    <property type="component" value="Unassembled WGS sequence"/>
</dbReference>
<proteinExistence type="predicted"/>
<dbReference type="WBParaSite" id="GPLIN_001594900">
    <property type="protein sequence ID" value="GPLIN_001594900"/>
    <property type="gene ID" value="GPLIN_001594900"/>
</dbReference>
<organism evidence="1 2">
    <name type="scientific">Globodera pallida</name>
    <name type="common">Potato cyst nematode worm</name>
    <name type="synonym">Heterodera pallida</name>
    <dbReference type="NCBI Taxonomy" id="36090"/>
    <lineage>
        <taxon>Eukaryota</taxon>
        <taxon>Metazoa</taxon>
        <taxon>Ecdysozoa</taxon>
        <taxon>Nematoda</taxon>
        <taxon>Chromadorea</taxon>
        <taxon>Rhabditida</taxon>
        <taxon>Tylenchina</taxon>
        <taxon>Tylenchomorpha</taxon>
        <taxon>Tylenchoidea</taxon>
        <taxon>Heteroderidae</taxon>
        <taxon>Heteroderinae</taxon>
        <taxon>Globodera</taxon>
    </lineage>
</organism>
<keyword evidence="1" id="KW-1185">Reference proteome</keyword>
<evidence type="ECO:0000313" key="2">
    <source>
        <dbReference type="WBParaSite" id="GPLIN_001594900"/>
    </source>
</evidence>
<reference evidence="2" key="3">
    <citation type="submission" date="2016-06" db="UniProtKB">
        <authorList>
            <consortium name="WormBaseParasite"/>
        </authorList>
    </citation>
    <scope>IDENTIFICATION</scope>
</reference>
<dbReference type="AlphaFoldDB" id="A0A183CSU1"/>
<reference evidence="1" key="1">
    <citation type="submission" date="2013-12" db="EMBL/GenBank/DDBJ databases">
        <authorList>
            <person name="Aslett M."/>
        </authorList>
    </citation>
    <scope>NUCLEOTIDE SEQUENCE [LARGE SCALE GENOMIC DNA]</scope>
    <source>
        <strain evidence="1">Lindley</strain>
    </source>
</reference>